<gene>
    <name evidence="3" type="ORF">DSM25559_0814</name>
    <name evidence="2" type="ORF">RMR22_08485</name>
</gene>
<evidence type="ECO:0000256" key="1">
    <source>
        <dbReference type="SAM" id="SignalP"/>
    </source>
</evidence>
<protein>
    <recommendedName>
        <fullName evidence="5">Secreted protein</fullName>
    </recommendedName>
</protein>
<organism evidence="3 4">
    <name type="scientific">Agrobacterium rosae</name>
    <dbReference type="NCBI Taxonomy" id="1972867"/>
    <lineage>
        <taxon>Bacteria</taxon>
        <taxon>Pseudomonadati</taxon>
        <taxon>Pseudomonadota</taxon>
        <taxon>Alphaproteobacteria</taxon>
        <taxon>Hyphomicrobiales</taxon>
        <taxon>Rhizobiaceae</taxon>
        <taxon>Rhizobium/Agrobacterium group</taxon>
        <taxon>Agrobacterium</taxon>
    </lineage>
</organism>
<dbReference type="Proteomes" id="UP000187891">
    <property type="component" value="Unassembled WGS sequence"/>
</dbReference>
<sequence length="199" mass="22003">MKKSILLLSILLVVTFSTFAINQAKEPNLSTRLIITVDTPIREKGGAVIVSGRPIADNEWRLLPSSVPNKSEHEKEFHVRVSSPASIVEFVYPESGTYSFKLESVSQNSATPLQSREIQVGSAEVTDPETRQQVDWPSMSVIHIQGSHYDEGWARILTSTFATAFRFASPEQILVNQFPGGRVIALSDAAIDAYVRDTK</sequence>
<accession>A0A1R3TBN5</accession>
<evidence type="ECO:0000313" key="3">
    <source>
        <dbReference type="EMBL" id="SCX09192.1"/>
    </source>
</evidence>
<dbReference type="AlphaFoldDB" id="A0A1R3TBN5"/>
<name>A0A1R3TBN5_9HYPH</name>
<proteinExistence type="predicted"/>
<dbReference type="EMBL" id="JAVRAF010000002">
    <property type="protein sequence ID" value="MDX8302280.1"/>
    <property type="molecule type" value="Genomic_DNA"/>
</dbReference>
<dbReference type="RefSeq" id="WP_200800749.1">
    <property type="nucleotide sequence ID" value="NZ_CP133552.1"/>
</dbReference>
<dbReference type="STRING" id="1907666.DSM25559_0814"/>
<dbReference type="EMBL" id="FMUE01000002">
    <property type="protein sequence ID" value="SCX09192.1"/>
    <property type="molecule type" value="Genomic_DNA"/>
</dbReference>
<evidence type="ECO:0000313" key="2">
    <source>
        <dbReference type="EMBL" id="MDX8302280.1"/>
    </source>
</evidence>
<evidence type="ECO:0000313" key="4">
    <source>
        <dbReference type="Proteomes" id="UP000187891"/>
    </source>
</evidence>
<reference evidence="3" key="1">
    <citation type="submission" date="2016-10" db="EMBL/GenBank/DDBJ databases">
        <authorList>
            <person name="de Groot N.N."/>
        </authorList>
    </citation>
    <scope>NUCLEOTIDE SEQUENCE [LARGE SCALE GENOMIC DNA]</scope>
    <source>
        <strain evidence="3">DSM25559</strain>
    </source>
</reference>
<feature type="signal peptide" evidence="1">
    <location>
        <begin position="1"/>
        <end position="20"/>
    </location>
</feature>
<feature type="chain" id="PRO_5012300353" description="Secreted protein" evidence="1">
    <location>
        <begin position="21"/>
        <end position="199"/>
    </location>
</feature>
<reference evidence="4" key="2">
    <citation type="submission" date="2016-10" db="EMBL/GenBank/DDBJ databases">
        <authorList>
            <person name="Wibberg D."/>
        </authorList>
    </citation>
    <scope>NUCLEOTIDE SEQUENCE [LARGE SCALE GENOMIC DNA]</scope>
</reference>
<reference evidence="2" key="3">
    <citation type="journal article" date="2023" name="Phytobiomes J">
        <title>Deciphering the key players within the bacterial microbiota associated with aerial crown gall tumors on rhododendron: Insights into the gallobiome.</title>
        <authorList>
            <person name="Kuzmanovic N."/>
            <person name="Nesme J."/>
            <person name="Wolf J."/>
            <person name="Neumann-Schaal M."/>
            <person name="Petersen J."/>
            <person name="Fernandez-Gnecco G."/>
            <person name="Sproeer C."/>
            <person name="Bunk B."/>
            <person name="Overmann J."/>
            <person name="Sorensen S.J."/>
            <person name="Idczak E."/>
            <person name="Smalla K."/>
        </authorList>
    </citation>
    <scope>NUCLEOTIDE SEQUENCE</scope>
    <source>
        <strain evidence="2">Rho-11.1</strain>
    </source>
</reference>
<evidence type="ECO:0008006" key="5">
    <source>
        <dbReference type="Google" id="ProtNLM"/>
    </source>
</evidence>
<keyword evidence="1" id="KW-0732">Signal</keyword>